<dbReference type="AlphaFoldDB" id="A0A1I8FLM4"/>
<protein>
    <submittedName>
        <fullName evidence="3">G_PROTEIN_RECEP_F1_2 domain-containing protein</fullName>
    </submittedName>
</protein>
<feature type="transmembrane region" description="Helical" evidence="1">
    <location>
        <begin position="55"/>
        <end position="76"/>
    </location>
</feature>
<dbReference type="WBParaSite" id="maker-unitig_40027-snap-gene-0.2-mRNA-1">
    <property type="protein sequence ID" value="maker-unitig_40027-snap-gene-0.2-mRNA-1"/>
    <property type="gene ID" value="maker-unitig_40027-snap-gene-0.2"/>
</dbReference>
<dbReference type="Proteomes" id="UP000095280">
    <property type="component" value="Unplaced"/>
</dbReference>
<evidence type="ECO:0000313" key="3">
    <source>
        <dbReference type="WBParaSite" id="maker-unitig_40027-snap-gene-0.2-mRNA-1"/>
    </source>
</evidence>
<sequence length="172" mass="19722">PNLLPVASDIRGEARSASEPAPADVHSLVLTLVAFKFVVNQCLPKISYLTYLDKYVISSLFILTLICLWHGLIVVIDKIILEHFGMVWDNLETYVIIGMAFSYVAYNVGFVIMIFSVACKRRRIMKQKDREYTERVKMQMRSKGMRAKRMLQQTHQLHEVKENGQSPAVAFI</sequence>
<name>A0A1I8FLM4_9PLAT</name>
<proteinExistence type="predicted"/>
<dbReference type="InterPro" id="IPR038050">
    <property type="entry name" value="Neuro_actylchol_rec"/>
</dbReference>
<keyword evidence="1" id="KW-1133">Transmembrane helix</keyword>
<keyword evidence="1" id="KW-0812">Transmembrane</keyword>
<keyword evidence="2" id="KW-1185">Reference proteome</keyword>
<dbReference type="Gene3D" id="1.20.58.390">
    <property type="entry name" value="Neurotransmitter-gated ion-channel transmembrane domain"/>
    <property type="match status" value="1"/>
</dbReference>
<accession>A0A1I8FLM4</accession>
<evidence type="ECO:0000313" key="2">
    <source>
        <dbReference type="Proteomes" id="UP000095280"/>
    </source>
</evidence>
<feature type="transmembrane region" description="Helical" evidence="1">
    <location>
        <begin position="96"/>
        <end position="118"/>
    </location>
</feature>
<reference evidence="3" key="1">
    <citation type="submission" date="2016-11" db="UniProtKB">
        <authorList>
            <consortium name="WormBaseParasite"/>
        </authorList>
    </citation>
    <scope>IDENTIFICATION</scope>
</reference>
<organism evidence="2 3">
    <name type="scientific">Macrostomum lignano</name>
    <dbReference type="NCBI Taxonomy" id="282301"/>
    <lineage>
        <taxon>Eukaryota</taxon>
        <taxon>Metazoa</taxon>
        <taxon>Spiralia</taxon>
        <taxon>Lophotrochozoa</taxon>
        <taxon>Platyhelminthes</taxon>
        <taxon>Rhabditophora</taxon>
        <taxon>Macrostomorpha</taxon>
        <taxon>Macrostomida</taxon>
        <taxon>Macrostomidae</taxon>
        <taxon>Macrostomum</taxon>
    </lineage>
</organism>
<evidence type="ECO:0000256" key="1">
    <source>
        <dbReference type="SAM" id="Phobius"/>
    </source>
</evidence>
<keyword evidence="1" id="KW-0472">Membrane</keyword>